<sequence>MKNHNARPTGSAPFPEANVVAIHNQSESRENNSRGHDCGHGQGRGCGRGRNNYHHYGRNKHESNKISQNNPSRGRINVCHRCGMKGHWARECRTPDHFVKLYQASLKRKDNNVEAHLTFWNDDNEATPSNKYDDIEANLGYKDDDFEGLPNITHLKAEDFYENID</sequence>
<evidence type="ECO:0000256" key="1">
    <source>
        <dbReference type="PROSITE-ProRule" id="PRU00047"/>
    </source>
</evidence>
<feature type="compositionally biased region" description="Basic and acidic residues" evidence="2">
    <location>
        <begin position="26"/>
        <end position="39"/>
    </location>
</feature>
<dbReference type="InterPro" id="IPR036875">
    <property type="entry name" value="Znf_CCHC_sf"/>
</dbReference>
<dbReference type="EMBL" id="JBJKTR010000001">
    <property type="protein sequence ID" value="KAL3380151.1"/>
    <property type="molecule type" value="Genomic_DNA"/>
</dbReference>
<keyword evidence="1" id="KW-0862">Zinc</keyword>
<proteinExistence type="predicted"/>
<organism evidence="4 5">
    <name type="scientific">Solanum stoloniferum</name>
    <dbReference type="NCBI Taxonomy" id="62892"/>
    <lineage>
        <taxon>Eukaryota</taxon>
        <taxon>Viridiplantae</taxon>
        <taxon>Streptophyta</taxon>
        <taxon>Embryophyta</taxon>
        <taxon>Tracheophyta</taxon>
        <taxon>Spermatophyta</taxon>
        <taxon>Magnoliopsida</taxon>
        <taxon>eudicotyledons</taxon>
        <taxon>Gunneridae</taxon>
        <taxon>Pentapetalae</taxon>
        <taxon>asterids</taxon>
        <taxon>lamiids</taxon>
        <taxon>Solanales</taxon>
        <taxon>Solanaceae</taxon>
        <taxon>Solanoideae</taxon>
        <taxon>Solaneae</taxon>
        <taxon>Solanum</taxon>
    </lineage>
</organism>
<dbReference type="Pfam" id="PF00098">
    <property type="entry name" value="zf-CCHC"/>
    <property type="match status" value="1"/>
</dbReference>
<dbReference type="SMART" id="SM00343">
    <property type="entry name" value="ZnF_C2HC"/>
    <property type="match status" value="1"/>
</dbReference>
<evidence type="ECO:0000313" key="4">
    <source>
        <dbReference type="EMBL" id="KAL3380151.1"/>
    </source>
</evidence>
<keyword evidence="1" id="KW-0479">Metal-binding</keyword>
<evidence type="ECO:0000256" key="2">
    <source>
        <dbReference type="SAM" id="MobiDB-lite"/>
    </source>
</evidence>
<evidence type="ECO:0000259" key="3">
    <source>
        <dbReference type="PROSITE" id="PS50158"/>
    </source>
</evidence>
<dbReference type="GO" id="GO:0008270">
    <property type="term" value="F:zinc ion binding"/>
    <property type="evidence" value="ECO:0007669"/>
    <property type="project" value="UniProtKB-KW"/>
</dbReference>
<feature type="domain" description="CCHC-type" evidence="3">
    <location>
        <begin position="79"/>
        <end position="93"/>
    </location>
</feature>
<dbReference type="Proteomes" id="UP001627284">
    <property type="component" value="Unassembled WGS sequence"/>
</dbReference>
<gene>
    <name evidence="4" type="ORF">AABB24_000665</name>
</gene>
<keyword evidence="5" id="KW-1185">Reference proteome</keyword>
<keyword evidence="1" id="KW-0863">Zinc-finger</keyword>
<reference evidence="4 5" key="1">
    <citation type="submission" date="2024-05" db="EMBL/GenBank/DDBJ databases">
        <title>De novo assembly of an allotetraploid wild potato.</title>
        <authorList>
            <person name="Hosaka A.J."/>
        </authorList>
    </citation>
    <scope>NUCLEOTIDE SEQUENCE [LARGE SCALE GENOMIC DNA]</scope>
    <source>
        <tissue evidence="4">Young leaves</tissue>
    </source>
</reference>
<dbReference type="InterPro" id="IPR001878">
    <property type="entry name" value="Znf_CCHC"/>
</dbReference>
<accession>A0ABD2VGC5</accession>
<dbReference type="SUPFAM" id="SSF57756">
    <property type="entry name" value="Retrovirus zinc finger-like domains"/>
    <property type="match status" value="1"/>
</dbReference>
<dbReference type="PROSITE" id="PS50158">
    <property type="entry name" value="ZF_CCHC"/>
    <property type="match status" value="1"/>
</dbReference>
<dbReference type="Gene3D" id="4.10.60.10">
    <property type="entry name" value="Zinc finger, CCHC-type"/>
    <property type="match status" value="1"/>
</dbReference>
<dbReference type="AlphaFoldDB" id="A0ABD2VGC5"/>
<feature type="region of interest" description="Disordered" evidence="2">
    <location>
        <begin position="25"/>
        <end position="75"/>
    </location>
</feature>
<protein>
    <recommendedName>
        <fullName evidence="3">CCHC-type domain-containing protein</fullName>
    </recommendedName>
</protein>
<dbReference type="PANTHER" id="PTHR33325">
    <property type="entry name" value="ZINC FINGER, CCHC-TYPE-RELATED"/>
    <property type="match status" value="1"/>
</dbReference>
<dbReference type="PANTHER" id="PTHR33325:SF5">
    <property type="entry name" value="TRANSCRIPTION FACTOR INTERACTOR AND REGULATOR CCHC(ZN) FAMILY"/>
    <property type="match status" value="1"/>
</dbReference>
<evidence type="ECO:0000313" key="5">
    <source>
        <dbReference type="Proteomes" id="UP001627284"/>
    </source>
</evidence>
<comment type="caution">
    <text evidence="4">The sequence shown here is derived from an EMBL/GenBank/DDBJ whole genome shotgun (WGS) entry which is preliminary data.</text>
</comment>
<name>A0ABD2VGC5_9SOLN</name>